<evidence type="ECO:0000313" key="2">
    <source>
        <dbReference type="Proteomes" id="UP000814128"/>
    </source>
</evidence>
<evidence type="ECO:0000313" key="1">
    <source>
        <dbReference type="EMBL" id="KAI0029415.1"/>
    </source>
</evidence>
<accession>A0ACB8QCK6</accession>
<comment type="caution">
    <text evidence="1">The sequence shown here is derived from an EMBL/GenBank/DDBJ whole genome shotgun (WGS) entry which is preliminary data.</text>
</comment>
<reference evidence="1" key="1">
    <citation type="submission" date="2021-02" db="EMBL/GenBank/DDBJ databases">
        <authorList>
            <consortium name="DOE Joint Genome Institute"/>
            <person name="Ahrendt S."/>
            <person name="Looney B.P."/>
            <person name="Miyauchi S."/>
            <person name="Morin E."/>
            <person name="Drula E."/>
            <person name="Courty P.E."/>
            <person name="Chicoki N."/>
            <person name="Fauchery L."/>
            <person name="Kohler A."/>
            <person name="Kuo A."/>
            <person name="Labutti K."/>
            <person name="Pangilinan J."/>
            <person name="Lipzen A."/>
            <person name="Riley R."/>
            <person name="Andreopoulos W."/>
            <person name="He G."/>
            <person name="Johnson J."/>
            <person name="Barry K.W."/>
            <person name="Grigoriev I.V."/>
            <person name="Nagy L."/>
            <person name="Hibbett D."/>
            <person name="Henrissat B."/>
            <person name="Matheny P.B."/>
            <person name="Labbe J."/>
            <person name="Martin F."/>
        </authorList>
    </citation>
    <scope>NUCLEOTIDE SEQUENCE</scope>
    <source>
        <strain evidence="1">EC-137</strain>
    </source>
</reference>
<organism evidence="1 2">
    <name type="scientific">Vararia minispora EC-137</name>
    <dbReference type="NCBI Taxonomy" id="1314806"/>
    <lineage>
        <taxon>Eukaryota</taxon>
        <taxon>Fungi</taxon>
        <taxon>Dikarya</taxon>
        <taxon>Basidiomycota</taxon>
        <taxon>Agaricomycotina</taxon>
        <taxon>Agaricomycetes</taxon>
        <taxon>Russulales</taxon>
        <taxon>Lachnocladiaceae</taxon>
        <taxon>Vararia</taxon>
    </lineage>
</organism>
<name>A0ACB8QCK6_9AGAM</name>
<dbReference type="Proteomes" id="UP000814128">
    <property type="component" value="Unassembled WGS sequence"/>
</dbReference>
<gene>
    <name evidence="1" type="ORF">K488DRAFT_88744</name>
</gene>
<proteinExistence type="predicted"/>
<protein>
    <submittedName>
        <fullName evidence="1">Cytochrome b subunit of succinate dehydrogenase, Sdh3p</fullName>
    </submittedName>
</protein>
<sequence>MNVTRVGLGSVLRRATVAPRIQSNQLIFRRAAFKRTIKTQTFLPEAAGDILNAQRLKRPSSPHFTIYQPQLTWYASIAHRMTGTALSVLLYGFALAYLAAPGTFSSKKIVEQVKKLPTSVKMGAKVLLAAPFTFHSFNGIRHLLWDMKLFMNVKGCYQTGYAVLGASAVSTAALVMM</sequence>
<dbReference type="EMBL" id="MU273677">
    <property type="protein sequence ID" value="KAI0029415.1"/>
    <property type="molecule type" value="Genomic_DNA"/>
</dbReference>
<keyword evidence="2" id="KW-1185">Reference proteome</keyword>
<reference evidence="1" key="2">
    <citation type="journal article" date="2022" name="New Phytol.">
        <title>Evolutionary transition to the ectomycorrhizal habit in the genomes of a hyperdiverse lineage of mushroom-forming fungi.</title>
        <authorList>
            <person name="Looney B."/>
            <person name="Miyauchi S."/>
            <person name="Morin E."/>
            <person name="Drula E."/>
            <person name="Courty P.E."/>
            <person name="Kohler A."/>
            <person name="Kuo A."/>
            <person name="LaButti K."/>
            <person name="Pangilinan J."/>
            <person name="Lipzen A."/>
            <person name="Riley R."/>
            <person name="Andreopoulos W."/>
            <person name="He G."/>
            <person name="Johnson J."/>
            <person name="Nolan M."/>
            <person name="Tritt A."/>
            <person name="Barry K.W."/>
            <person name="Grigoriev I.V."/>
            <person name="Nagy L.G."/>
            <person name="Hibbett D."/>
            <person name="Henrissat B."/>
            <person name="Matheny P.B."/>
            <person name="Labbe J."/>
            <person name="Martin F.M."/>
        </authorList>
    </citation>
    <scope>NUCLEOTIDE SEQUENCE</scope>
    <source>
        <strain evidence="1">EC-137</strain>
    </source>
</reference>